<dbReference type="FunFam" id="3.40.50.11320:FF:000004">
    <property type="entry name" value="Carboxypeptidase"/>
    <property type="match status" value="1"/>
</dbReference>
<organism evidence="11 12">
    <name type="scientific">Macleaya cordata</name>
    <name type="common">Five-seeded plume-poppy</name>
    <name type="synonym">Bocconia cordata</name>
    <dbReference type="NCBI Taxonomy" id="56857"/>
    <lineage>
        <taxon>Eukaryota</taxon>
        <taxon>Viridiplantae</taxon>
        <taxon>Streptophyta</taxon>
        <taxon>Embryophyta</taxon>
        <taxon>Tracheophyta</taxon>
        <taxon>Spermatophyta</taxon>
        <taxon>Magnoliopsida</taxon>
        <taxon>Ranunculales</taxon>
        <taxon>Papaveraceae</taxon>
        <taxon>Papaveroideae</taxon>
        <taxon>Macleaya</taxon>
    </lineage>
</organism>
<sequence>MYSLSWKTMAMAVGLLLLFSSMEVESSLSLPDKIIKLPGQPQVSFQQFSGYVTVDEKNQRALFYYFVEAEIDPASKPLVLWLNGGPGCSSLGVGAFSENGPFRPNGEVLVRNEYSWNKEANMLYLETPIGVGFSYSTDASSYVAVGDKITARDNLLFLQRWFLKFPQYKHRDLFITGESYAGHYVPQLAELMIQFNKKEKLFNLKGVALGNPVLEFTTDFNSRAEYIWSHGLISDSTYRLFTSACNYSRYVSEYYRGSVSPICSRVMNQVTKETSRFVDKYDVTLDVCISSVLSQSQVISPQQVTERIDVCVEDETVNYLNRKDVQGAFHARLVNVNRWTVCSNILDYKLLDLEIPTISIVGSIVKAGIPVLVYSGDQDSVIPLTGSRTLVHGLAKELRLNATAPYRVWFEGKQVGGWTQVYGDILSFATIRGASHEAPFSQPERSLVLFKSFLQGRPLPEAF</sequence>
<keyword evidence="6 10" id="KW-0378">Hydrolase</keyword>
<dbReference type="InterPro" id="IPR001563">
    <property type="entry name" value="Peptidase_S10"/>
</dbReference>
<keyword evidence="5 10" id="KW-0732">Signal</keyword>
<proteinExistence type="inferred from homology"/>
<dbReference type="OMA" id="VANKLWV"/>
<evidence type="ECO:0000256" key="4">
    <source>
        <dbReference type="ARBA" id="ARBA00022670"/>
    </source>
</evidence>
<comment type="caution">
    <text evidence="11">The sequence shown here is derived from an EMBL/GenBank/DDBJ whole genome shotgun (WGS) entry which is preliminary data.</text>
</comment>
<dbReference type="FunCoup" id="A0A200QGT8">
    <property type="interactions" value="158"/>
</dbReference>
<dbReference type="PROSITE" id="PS00131">
    <property type="entry name" value="CARBOXYPEPT_SER_SER"/>
    <property type="match status" value="1"/>
</dbReference>
<evidence type="ECO:0000256" key="10">
    <source>
        <dbReference type="RuleBase" id="RU361156"/>
    </source>
</evidence>
<dbReference type="FunFam" id="3.40.50.1820:FF:000453">
    <property type="entry name" value="Carboxypeptidase"/>
    <property type="match status" value="1"/>
</dbReference>
<evidence type="ECO:0000256" key="6">
    <source>
        <dbReference type="ARBA" id="ARBA00022801"/>
    </source>
</evidence>
<protein>
    <recommendedName>
        <fullName evidence="10">Carboxypeptidase</fullName>
        <ecNumber evidence="10">3.4.16.-</ecNumber>
    </recommendedName>
</protein>
<dbReference type="EC" id="3.4.16.-" evidence="10"/>
<dbReference type="Proteomes" id="UP000195402">
    <property type="component" value="Unassembled WGS sequence"/>
</dbReference>
<evidence type="ECO:0000256" key="5">
    <source>
        <dbReference type="ARBA" id="ARBA00022729"/>
    </source>
</evidence>
<dbReference type="AlphaFoldDB" id="A0A200QGT8"/>
<keyword evidence="7" id="KW-1015">Disulfide bond</keyword>
<keyword evidence="12" id="KW-1185">Reference proteome</keyword>
<keyword evidence="4 10" id="KW-0645">Protease</keyword>
<comment type="subcellular location">
    <subcellularLocation>
        <location evidence="1">Secreted</location>
    </subcellularLocation>
</comment>
<name>A0A200QGT8_MACCD</name>
<keyword evidence="8" id="KW-0325">Glycoprotein</keyword>
<evidence type="ECO:0000256" key="1">
    <source>
        <dbReference type="ARBA" id="ARBA00004613"/>
    </source>
</evidence>
<dbReference type="Gene3D" id="3.40.50.11320">
    <property type="match status" value="1"/>
</dbReference>
<reference evidence="11 12" key="1">
    <citation type="journal article" date="2017" name="Mol. Plant">
        <title>The Genome of Medicinal Plant Macleaya cordata Provides New Insights into Benzylisoquinoline Alkaloids Metabolism.</title>
        <authorList>
            <person name="Liu X."/>
            <person name="Liu Y."/>
            <person name="Huang P."/>
            <person name="Ma Y."/>
            <person name="Qing Z."/>
            <person name="Tang Q."/>
            <person name="Cao H."/>
            <person name="Cheng P."/>
            <person name="Zheng Y."/>
            <person name="Yuan Z."/>
            <person name="Zhou Y."/>
            <person name="Liu J."/>
            <person name="Tang Z."/>
            <person name="Zhuo Y."/>
            <person name="Zhang Y."/>
            <person name="Yu L."/>
            <person name="Huang J."/>
            <person name="Yang P."/>
            <person name="Peng Q."/>
            <person name="Zhang J."/>
            <person name="Jiang W."/>
            <person name="Zhang Z."/>
            <person name="Lin K."/>
            <person name="Ro D.K."/>
            <person name="Chen X."/>
            <person name="Xiong X."/>
            <person name="Shang Y."/>
            <person name="Huang S."/>
            <person name="Zeng J."/>
        </authorList>
    </citation>
    <scope>NUCLEOTIDE SEQUENCE [LARGE SCALE GENOMIC DNA]</scope>
    <source>
        <strain evidence="12">cv. BLH2017</strain>
        <tissue evidence="11">Root</tissue>
    </source>
</reference>
<evidence type="ECO:0000313" key="11">
    <source>
        <dbReference type="EMBL" id="OVA09656.1"/>
    </source>
</evidence>
<dbReference type="PROSITE" id="PS00560">
    <property type="entry name" value="CARBOXYPEPT_SER_HIS"/>
    <property type="match status" value="1"/>
</dbReference>
<evidence type="ECO:0000313" key="12">
    <source>
        <dbReference type="Proteomes" id="UP000195402"/>
    </source>
</evidence>
<dbReference type="Pfam" id="PF00450">
    <property type="entry name" value="Peptidase_S10"/>
    <property type="match status" value="1"/>
</dbReference>
<dbReference type="InParanoid" id="A0A200QGT8"/>
<dbReference type="GO" id="GO:0005576">
    <property type="term" value="C:extracellular region"/>
    <property type="evidence" value="ECO:0007669"/>
    <property type="project" value="UniProtKB-SubCell"/>
</dbReference>
<dbReference type="PRINTS" id="PR00724">
    <property type="entry name" value="CRBOXYPTASEC"/>
</dbReference>
<evidence type="ECO:0000256" key="2">
    <source>
        <dbReference type="ARBA" id="ARBA00009431"/>
    </source>
</evidence>
<dbReference type="EMBL" id="MVGT01002051">
    <property type="protein sequence ID" value="OVA09656.1"/>
    <property type="molecule type" value="Genomic_DNA"/>
</dbReference>
<evidence type="ECO:0000256" key="3">
    <source>
        <dbReference type="ARBA" id="ARBA00022525"/>
    </source>
</evidence>
<evidence type="ECO:0000256" key="7">
    <source>
        <dbReference type="ARBA" id="ARBA00023157"/>
    </source>
</evidence>
<dbReference type="OrthoDB" id="443318at2759"/>
<dbReference type="InterPro" id="IPR018202">
    <property type="entry name" value="Ser_caboxypep_ser_AS"/>
</dbReference>
<evidence type="ECO:0000256" key="8">
    <source>
        <dbReference type="ARBA" id="ARBA00023180"/>
    </source>
</evidence>
<dbReference type="GO" id="GO:0005773">
    <property type="term" value="C:vacuole"/>
    <property type="evidence" value="ECO:0007669"/>
    <property type="project" value="TreeGrafter"/>
</dbReference>
<evidence type="ECO:0000256" key="9">
    <source>
        <dbReference type="ARBA" id="ARBA00037399"/>
    </source>
</evidence>
<feature type="signal peptide" evidence="10">
    <location>
        <begin position="1"/>
        <end position="26"/>
    </location>
</feature>
<dbReference type="GO" id="GO:0004185">
    <property type="term" value="F:serine-type carboxypeptidase activity"/>
    <property type="evidence" value="ECO:0007669"/>
    <property type="project" value="UniProtKB-UniRule"/>
</dbReference>
<dbReference type="Gene3D" id="6.10.250.940">
    <property type="match status" value="1"/>
</dbReference>
<comment type="function">
    <text evidence="9">Probable carboxypeptidase.</text>
</comment>
<gene>
    <name evidence="11" type="ORF">BVC80_9101g191</name>
</gene>
<dbReference type="Gene3D" id="3.40.50.1820">
    <property type="entry name" value="alpha/beta hydrolase"/>
    <property type="match status" value="1"/>
</dbReference>
<dbReference type="PANTHER" id="PTHR11802">
    <property type="entry name" value="SERINE PROTEASE FAMILY S10 SERINE CARBOXYPEPTIDASE"/>
    <property type="match status" value="1"/>
</dbReference>
<dbReference type="InterPro" id="IPR033124">
    <property type="entry name" value="Ser_caboxypep_his_AS"/>
</dbReference>
<keyword evidence="3" id="KW-0964">Secreted</keyword>
<dbReference type="GO" id="GO:0006508">
    <property type="term" value="P:proteolysis"/>
    <property type="evidence" value="ECO:0007669"/>
    <property type="project" value="UniProtKB-KW"/>
</dbReference>
<keyword evidence="10" id="KW-0121">Carboxypeptidase</keyword>
<feature type="chain" id="PRO_5011817763" description="Carboxypeptidase" evidence="10">
    <location>
        <begin position="27"/>
        <end position="463"/>
    </location>
</feature>
<dbReference type="PANTHER" id="PTHR11802:SF123">
    <property type="entry name" value="CARBOXYPEPTIDASE"/>
    <property type="match status" value="1"/>
</dbReference>
<comment type="similarity">
    <text evidence="2 10">Belongs to the peptidase S10 family.</text>
</comment>
<dbReference type="SUPFAM" id="SSF53474">
    <property type="entry name" value="alpha/beta-Hydrolases"/>
    <property type="match status" value="1"/>
</dbReference>
<dbReference type="InterPro" id="IPR029058">
    <property type="entry name" value="AB_hydrolase_fold"/>
</dbReference>
<accession>A0A200QGT8</accession>